<dbReference type="EMBL" id="BDDD01000306">
    <property type="protein sequence ID" value="GAV63467.1"/>
    <property type="molecule type" value="Genomic_DNA"/>
</dbReference>
<protein>
    <submittedName>
        <fullName evidence="2">DUF295 domain-containing protein</fullName>
    </submittedName>
</protein>
<reference evidence="3" key="1">
    <citation type="submission" date="2016-04" db="EMBL/GenBank/DDBJ databases">
        <title>Cephalotus genome sequencing.</title>
        <authorList>
            <person name="Fukushima K."/>
            <person name="Hasebe M."/>
            <person name="Fang X."/>
        </authorList>
    </citation>
    <scope>NUCLEOTIDE SEQUENCE [LARGE SCALE GENOMIC DNA]</scope>
    <source>
        <strain evidence="3">cv. St1</strain>
    </source>
</reference>
<evidence type="ECO:0000313" key="2">
    <source>
        <dbReference type="EMBL" id="GAV63467.1"/>
    </source>
</evidence>
<dbReference type="PANTHER" id="PTHR44586">
    <property type="entry name" value="F-BOX DOMAIN CONTAINING PROTEIN, EXPRESSED"/>
    <property type="match status" value="1"/>
</dbReference>
<dbReference type="AlphaFoldDB" id="A0A1Q3B629"/>
<name>A0A1Q3B629_CEPFO</name>
<sequence length="145" mass="16758">MRDRHHIISRKIKYNNELIIIKNNHTQKSINQSILKFSVNKNHVSSSIFQQLKILTSKKSLFLGLTNPICLCVHDFPGLRPNFIYFADDDIYLLHYVDEGYSYGGHDLGIFNLKDIVLSRTIHLVKRIEPPPVWVIPNLNGSYAV</sequence>
<gene>
    <name evidence="2" type="ORF">CFOL_v3_06985</name>
</gene>
<dbReference type="OrthoDB" id="1750532at2759"/>
<comment type="caution">
    <text evidence="2">The sequence shown here is derived from an EMBL/GenBank/DDBJ whole genome shotgun (WGS) entry which is preliminary data.</text>
</comment>
<evidence type="ECO:0000259" key="1">
    <source>
        <dbReference type="Pfam" id="PF03478"/>
    </source>
</evidence>
<proteinExistence type="predicted"/>
<organism evidence="2 3">
    <name type="scientific">Cephalotus follicularis</name>
    <name type="common">Albany pitcher plant</name>
    <dbReference type="NCBI Taxonomy" id="3775"/>
    <lineage>
        <taxon>Eukaryota</taxon>
        <taxon>Viridiplantae</taxon>
        <taxon>Streptophyta</taxon>
        <taxon>Embryophyta</taxon>
        <taxon>Tracheophyta</taxon>
        <taxon>Spermatophyta</taxon>
        <taxon>Magnoliopsida</taxon>
        <taxon>eudicotyledons</taxon>
        <taxon>Gunneridae</taxon>
        <taxon>Pentapetalae</taxon>
        <taxon>rosids</taxon>
        <taxon>fabids</taxon>
        <taxon>Oxalidales</taxon>
        <taxon>Cephalotaceae</taxon>
        <taxon>Cephalotus</taxon>
    </lineage>
</organism>
<dbReference type="Pfam" id="PF03478">
    <property type="entry name" value="Beta-prop_KIB1-4"/>
    <property type="match status" value="1"/>
</dbReference>
<dbReference type="InParanoid" id="A0A1Q3B629"/>
<dbReference type="Proteomes" id="UP000187406">
    <property type="component" value="Unassembled WGS sequence"/>
</dbReference>
<dbReference type="PANTHER" id="PTHR44586:SF25">
    <property type="entry name" value="(WILD MALAYSIAN BANANA) HYPOTHETICAL PROTEIN"/>
    <property type="match status" value="1"/>
</dbReference>
<dbReference type="InterPro" id="IPR005174">
    <property type="entry name" value="KIB1-4_b-propeller"/>
</dbReference>
<keyword evidence="3" id="KW-1185">Reference proteome</keyword>
<evidence type="ECO:0000313" key="3">
    <source>
        <dbReference type="Proteomes" id="UP000187406"/>
    </source>
</evidence>
<feature type="domain" description="KIB1-4 beta-propeller" evidence="1">
    <location>
        <begin position="13"/>
        <end position="112"/>
    </location>
</feature>
<accession>A0A1Q3B629</accession>